<dbReference type="InterPro" id="IPR038867">
    <property type="entry name" value="WAC"/>
</dbReference>
<protein>
    <submittedName>
        <fullName evidence="5">Uncharacterized protein</fullName>
    </submittedName>
</protein>
<dbReference type="PANTHER" id="PTHR15911:SF6">
    <property type="entry name" value="WW DOMAIN-CONTAINING ADAPTER PROTEIN WITH COILED-COIL"/>
    <property type="match status" value="1"/>
</dbReference>
<feature type="transmembrane region" description="Helical" evidence="4">
    <location>
        <begin position="55"/>
        <end position="74"/>
    </location>
</feature>
<organism evidence="5 6">
    <name type="scientific">Canis lupus familiaris</name>
    <name type="common">Dog</name>
    <name type="synonym">Canis familiaris</name>
    <dbReference type="NCBI Taxonomy" id="9615"/>
    <lineage>
        <taxon>Eukaryota</taxon>
        <taxon>Metazoa</taxon>
        <taxon>Chordata</taxon>
        <taxon>Craniata</taxon>
        <taxon>Vertebrata</taxon>
        <taxon>Euteleostomi</taxon>
        <taxon>Mammalia</taxon>
        <taxon>Eutheria</taxon>
        <taxon>Laurasiatheria</taxon>
        <taxon>Carnivora</taxon>
        <taxon>Caniformia</taxon>
        <taxon>Canidae</taxon>
        <taxon>Canis</taxon>
    </lineage>
</organism>
<feature type="region of interest" description="Disordered" evidence="3">
    <location>
        <begin position="1"/>
        <end position="26"/>
    </location>
</feature>
<dbReference type="Proteomes" id="UP000694429">
    <property type="component" value="Unassembled WGS sequence"/>
</dbReference>
<reference evidence="5" key="1">
    <citation type="submission" date="2025-08" db="UniProtKB">
        <authorList>
            <consortium name="Ensembl"/>
        </authorList>
    </citation>
    <scope>IDENTIFICATION</scope>
</reference>
<evidence type="ECO:0000256" key="2">
    <source>
        <dbReference type="ARBA" id="ARBA00023242"/>
    </source>
</evidence>
<keyword evidence="4" id="KW-0812">Transmembrane</keyword>
<keyword evidence="4" id="KW-1133">Transmembrane helix</keyword>
<evidence type="ECO:0000256" key="4">
    <source>
        <dbReference type="SAM" id="Phobius"/>
    </source>
</evidence>
<evidence type="ECO:0000256" key="3">
    <source>
        <dbReference type="SAM" id="MobiDB-lite"/>
    </source>
</evidence>
<feature type="transmembrane region" description="Helical" evidence="4">
    <location>
        <begin position="86"/>
        <end position="114"/>
    </location>
</feature>
<keyword evidence="4" id="KW-0472">Membrane</keyword>
<proteinExistence type="predicted"/>
<evidence type="ECO:0000313" key="5">
    <source>
        <dbReference type="Ensembl" id="ENSCAFP00030016925.1"/>
    </source>
</evidence>
<sequence>MSLTSDASSPRSYVSPRISTPQTNTVPIKPLISTPPVSSQPKVSLTSGKTSLMHPHHMCYFYTLIVFSYWLRFVTWRKSGIKKDKIIVLIFVEFFNFLKDITCFPVAFLPYFYFRNESISVLRA</sequence>
<dbReference type="Ensembl" id="ENSCAFT00030019409.1">
    <property type="protein sequence ID" value="ENSCAFP00030016925.1"/>
    <property type="gene ID" value="ENSCAFG00030010500.1"/>
</dbReference>
<evidence type="ECO:0000313" key="6">
    <source>
        <dbReference type="Proteomes" id="UP000694429"/>
    </source>
</evidence>
<name>A0A8C0N3I2_CANLF</name>
<accession>A0A8C0N3I2</accession>
<comment type="subcellular location">
    <subcellularLocation>
        <location evidence="1">Nucleus</location>
    </subcellularLocation>
</comment>
<dbReference type="AlphaFoldDB" id="A0A8C0N3I2"/>
<dbReference type="PANTHER" id="PTHR15911">
    <property type="entry name" value="WW DOMAIN-CONTAINING ADAPTER PROTEIN WITH COILED-COIL"/>
    <property type="match status" value="1"/>
</dbReference>
<keyword evidence="2" id="KW-0539">Nucleus</keyword>
<evidence type="ECO:0000256" key="1">
    <source>
        <dbReference type="ARBA" id="ARBA00004123"/>
    </source>
</evidence>
<dbReference type="GO" id="GO:0005634">
    <property type="term" value="C:nucleus"/>
    <property type="evidence" value="ECO:0007669"/>
    <property type="project" value="UniProtKB-SubCell"/>
</dbReference>